<organism evidence="2 3">
    <name type="scientific">Zizania palustris</name>
    <name type="common">Northern wild rice</name>
    <dbReference type="NCBI Taxonomy" id="103762"/>
    <lineage>
        <taxon>Eukaryota</taxon>
        <taxon>Viridiplantae</taxon>
        <taxon>Streptophyta</taxon>
        <taxon>Embryophyta</taxon>
        <taxon>Tracheophyta</taxon>
        <taxon>Spermatophyta</taxon>
        <taxon>Magnoliopsida</taxon>
        <taxon>Liliopsida</taxon>
        <taxon>Poales</taxon>
        <taxon>Poaceae</taxon>
        <taxon>BOP clade</taxon>
        <taxon>Oryzoideae</taxon>
        <taxon>Oryzeae</taxon>
        <taxon>Zizaniinae</taxon>
        <taxon>Zizania</taxon>
    </lineage>
</organism>
<feature type="compositionally biased region" description="Pro residues" evidence="1">
    <location>
        <begin position="62"/>
        <end position="75"/>
    </location>
</feature>
<proteinExistence type="predicted"/>
<name>A0A8J5RCR2_ZIZPA</name>
<sequence length="75" mass="8073">MTGHPYHHWCPRSLVHTDAPAPSLSSSHRARVAQGHPPLESGAVPLLGSSPYDAPVLRPPHQLSPPSPPLRPVLR</sequence>
<dbReference type="AlphaFoldDB" id="A0A8J5RCR2"/>
<evidence type="ECO:0000256" key="1">
    <source>
        <dbReference type="SAM" id="MobiDB-lite"/>
    </source>
</evidence>
<accession>A0A8J5RCR2</accession>
<dbReference type="Proteomes" id="UP000729402">
    <property type="component" value="Unassembled WGS sequence"/>
</dbReference>
<feature type="compositionally biased region" description="Basic residues" evidence="1">
    <location>
        <begin position="1"/>
        <end position="10"/>
    </location>
</feature>
<evidence type="ECO:0000313" key="2">
    <source>
        <dbReference type="EMBL" id="KAG8056660.1"/>
    </source>
</evidence>
<reference evidence="2" key="1">
    <citation type="journal article" date="2021" name="bioRxiv">
        <title>Whole Genome Assembly and Annotation of Northern Wild Rice, Zizania palustris L., Supports a Whole Genome Duplication in the Zizania Genus.</title>
        <authorList>
            <person name="Haas M."/>
            <person name="Kono T."/>
            <person name="Macchietto M."/>
            <person name="Millas R."/>
            <person name="McGilp L."/>
            <person name="Shao M."/>
            <person name="Duquette J."/>
            <person name="Hirsch C.N."/>
            <person name="Kimball J."/>
        </authorList>
    </citation>
    <scope>NUCLEOTIDE SEQUENCE</scope>
    <source>
        <tissue evidence="2">Fresh leaf tissue</tissue>
    </source>
</reference>
<keyword evidence="3" id="KW-1185">Reference proteome</keyword>
<gene>
    <name evidence="2" type="ORF">GUJ93_ZPchr0002g25387</name>
</gene>
<feature type="region of interest" description="Disordered" evidence="1">
    <location>
        <begin position="1"/>
        <end position="75"/>
    </location>
</feature>
<reference evidence="2" key="2">
    <citation type="submission" date="2021-02" db="EMBL/GenBank/DDBJ databases">
        <authorList>
            <person name="Kimball J.A."/>
            <person name="Haas M.W."/>
            <person name="Macchietto M."/>
            <person name="Kono T."/>
            <person name="Duquette J."/>
            <person name="Shao M."/>
        </authorList>
    </citation>
    <scope>NUCLEOTIDE SEQUENCE</scope>
    <source>
        <tissue evidence="2">Fresh leaf tissue</tissue>
    </source>
</reference>
<dbReference type="EMBL" id="JAAALK010000287">
    <property type="protein sequence ID" value="KAG8056660.1"/>
    <property type="molecule type" value="Genomic_DNA"/>
</dbReference>
<comment type="caution">
    <text evidence="2">The sequence shown here is derived from an EMBL/GenBank/DDBJ whole genome shotgun (WGS) entry which is preliminary data.</text>
</comment>
<protein>
    <submittedName>
        <fullName evidence="2">Uncharacterized protein</fullName>
    </submittedName>
</protein>
<evidence type="ECO:0000313" key="3">
    <source>
        <dbReference type="Proteomes" id="UP000729402"/>
    </source>
</evidence>